<evidence type="ECO:0000313" key="2">
    <source>
        <dbReference type="EMBL" id="WBL35289.1"/>
    </source>
</evidence>
<dbReference type="RefSeq" id="WP_270055816.1">
    <property type="nucleotide sequence ID" value="NZ_CP115149.1"/>
</dbReference>
<dbReference type="Proteomes" id="UP001212803">
    <property type="component" value="Chromosome"/>
</dbReference>
<dbReference type="SUPFAM" id="SSF55811">
    <property type="entry name" value="Nudix"/>
    <property type="match status" value="1"/>
</dbReference>
<accession>A0ABY7M417</accession>
<name>A0ABY7M417_9CHLR</name>
<dbReference type="Gene3D" id="1.20.1290.10">
    <property type="entry name" value="AhpD-like"/>
    <property type="match status" value="1"/>
</dbReference>
<dbReference type="Pfam" id="PF02627">
    <property type="entry name" value="CMD"/>
    <property type="match status" value="1"/>
</dbReference>
<gene>
    <name evidence="2" type="ORF">O0235_10915</name>
</gene>
<dbReference type="InterPro" id="IPR029032">
    <property type="entry name" value="AhpD-like"/>
</dbReference>
<dbReference type="InterPro" id="IPR003779">
    <property type="entry name" value="CMD-like"/>
</dbReference>
<organism evidence="2 3">
    <name type="scientific">Tepidiforma flava</name>
    <dbReference type="NCBI Taxonomy" id="3004094"/>
    <lineage>
        <taxon>Bacteria</taxon>
        <taxon>Bacillati</taxon>
        <taxon>Chloroflexota</taxon>
        <taxon>Tepidiformia</taxon>
        <taxon>Tepidiformales</taxon>
        <taxon>Tepidiformaceae</taxon>
        <taxon>Tepidiforma</taxon>
    </lineage>
</organism>
<keyword evidence="3" id="KW-1185">Reference proteome</keyword>
<dbReference type="PANTHER" id="PTHR33570">
    <property type="entry name" value="4-CARBOXYMUCONOLACTONE DECARBOXYLASE FAMILY PROTEIN"/>
    <property type="match status" value="1"/>
</dbReference>
<feature type="domain" description="Carboxymuconolactone decarboxylase-like" evidence="1">
    <location>
        <begin position="184"/>
        <end position="269"/>
    </location>
</feature>
<evidence type="ECO:0000313" key="3">
    <source>
        <dbReference type="Proteomes" id="UP001212803"/>
    </source>
</evidence>
<dbReference type="EMBL" id="CP115149">
    <property type="protein sequence ID" value="WBL35289.1"/>
    <property type="molecule type" value="Genomic_DNA"/>
</dbReference>
<dbReference type="PANTHER" id="PTHR33570:SF2">
    <property type="entry name" value="CARBOXYMUCONOLACTONE DECARBOXYLASE-LIKE DOMAIN-CONTAINING PROTEIN"/>
    <property type="match status" value="1"/>
</dbReference>
<protein>
    <submittedName>
        <fullName evidence="2">Carboxymuconolactone decarboxylase family protein</fullName>
    </submittedName>
</protein>
<proteinExistence type="predicted"/>
<reference evidence="2 3" key="1">
    <citation type="journal article" date="2023" name="ISME J.">
        <title>Thermophilic Dehalococcoidia with unusual traits shed light on an unexpected past.</title>
        <authorList>
            <person name="Palmer M."/>
            <person name="Covington J.K."/>
            <person name="Zhou E.M."/>
            <person name="Thomas S.C."/>
            <person name="Habib N."/>
            <person name="Seymour C.O."/>
            <person name="Lai D."/>
            <person name="Johnston J."/>
            <person name="Hashimi A."/>
            <person name="Jiao J.Y."/>
            <person name="Muok A.R."/>
            <person name="Liu L."/>
            <person name="Xian W.D."/>
            <person name="Zhi X.Y."/>
            <person name="Li M.M."/>
            <person name="Silva L.P."/>
            <person name="Bowen B.P."/>
            <person name="Louie K."/>
            <person name="Briegel A."/>
            <person name="Pett-Ridge J."/>
            <person name="Weber P.K."/>
            <person name="Tocheva E.I."/>
            <person name="Woyke T."/>
            <person name="Northen T.R."/>
            <person name="Mayali X."/>
            <person name="Li W.J."/>
            <person name="Hedlund B.P."/>
        </authorList>
    </citation>
    <scope>NUCLEOTIDE SEQUENCE [LARGE SCALE GENOMIC DNA]</scope>
    <source>
        <strain evidence="2 3">YIM 72310</strain>
    </source>
</reference>
<evidence type="ECO:0000259" key="1">
    <source>
        <dbReference type="Pfam" id="PF02627"/>
    </source>
</evidence>
<dbReference type="SUPFAM" id="SSF69118">
    <property type="entry name" value="AhpD-like"/>
    <property type="match status" value="1"/>
</dbReference>
<dbReference type="InterPro" id="IPR052512">
    <property type="entry name" value="4CMD/NDH-1_regulator"/>
</dbReference>
<dbReference type="InterPro" id="IPR015797">
    <property type="entry name" value="NUDIX_hydrolase-like_dom_sf"/>
</dbReference>
<dbReference type="Gene3D" id="3.90.79.10">
    <property type="entry name" value="Nucleoside Triphosphate Pyrophosphohydrolase"/>
    <property type="match status" value="1"/>
</dbReference>
<sequence length="286" mass="30747">MKQHITMAAILERGGRIFLVRPAPAAPWELPSGPLPPDVHDVDEEMDRILQRLGIEAPAVEEDFLQTHYFPAEDGQVVYNLYAPTGWQGEPAPPPGVGSGWFTLDELDAIDLHPGVRRAIREAFGLDQPPDRSADILAALGAELEAAVRPAPPPASAREAGLDVLRTLTGGDPAAGAALRRSSPELADDIIEFALARFWTGPQLDRRTRSLLVVAMLAAQGRTGAPLRTHLEGALNHGASPDQVVEVLRMVAIYAGFPAALEAWAVMEDVFASRGIPRPSRQEPAP</sequence>